<dbReference type="PANTHER" id="PTHR35811">
    <property type="entry name" value="SLR1870 PROTEIN"/>
    <property type="match status" value="1"/>
</dbReference>
<reference evidence="2 3" key="1">
    <citation type="submission" date="2019-12" db="EMBL/GenBank/DDBJ databases">
        <title>Novel species isolated from a subtropical stream in China.</title>
        <authorList>
            <person name="Lu H."/>
        </authorList>
    </citation>
    <scope>NUCLEOTIDE SEQUENCE [LARGE SCALE GENOMIC DNA]</scope>
    <source>
        <strain evidence="2 3">FT134W</strain>
    </source>
</reference>
<sequence>MIMTTNAKLAVLIDADNAQASIVKELLEEVSTYGTASVKRAYGDWTTTNLKGWKDTLHLMAIQPIQQFSYTAGKNSTDSSLIIDAMDLLHAQQLDGFCLVSSDSDFTRLATRIREAGLVVYGFGERKTPAAFVAACDKFIYTEILRPVAAAQPAKSATDKGAAKPISINLGETEDIIRKAITASARDDGFAALAGVGALIIKNSPAFDPRNYGCQKLGELMRKLPFIEVKEVHRDDSPIVYLYVRLK</sequence>
<dbReference type="Pfam" id="PF12872">
    <property type="entry name" value="OST-HTH"/>
    <property type="match status" value="1"/>
</dbReference>
<comment type="caution">
    <text evidence="2">The sequence shown here is derived from an EMBL/GenBank/DDBJ whole genome shotgun (WGS) entry which is preliminary data.</text>
</comment>
<evidence type="ECO:0000313" key="3">
    <source>
        <dbReference type="Proteomes" id="UP000469734"/>
    </source>
</evidence>
<dbReference type="Proteomes" id="UP000469734">
    <property type="component" value="Unassembled WGS sequence"/>
</dbReference>
<evidence type="ECO:0000313" key="2">
    <source>
        <dbReference type="EMBL" id="MYM71169.1"/>
    </source>
</evidence>
<dbReference type="AlphaFoldDB" id="A0A7X4KF52"/>
<dbReference type="Gene3D" id="3.40.50.1010">
    <property type="entry name" value="5'-nuclease"/>
    <property type="match status" value="1"/>
</dbReference>
<accession>A0A7X4KF52</accession>
<dbReference type="Gene3D" id="3.30.420.610">
    <property type="entry name" value="LOTUS domain-like"/>
    <property type="match status" value="1"/>
</dbReference>
<dbReference type="InterPro" id="IPR021139">
    <property type="entry name" value="NYN"/>
</dbReference>
<dbReference type="EMBL" id="WWCR01000002">
    <property type="protein sequence ID" value="MYM71169.1"/>
    <property type="molecule type" value="Genomic_DNA"/>
</dbReference>
<dbReference type="GO" id="GO:0004540">
    <property type="term" value="F:RNA nuclease activity"/>
    <property type="evidence" value="ECO:0007669"/>
    <property type="project" value="InterPro"/>
</dbReference>
<dbReference type="CDD" id="cd11297">
    <property type="entry name" value="PIN_LabA-like_N_1"/>
    <property type="match status" value="1"/>
</dbReference>
<feature type="domain" description="HTH OST-type" evidence="1">
    <location>
        <begin position="169"/>
        <end position="246"/>
    </location>
</feature>
<proteinExistence type="predicted"/>
<dbReference type="Pfam" id="PF01936">
    <property type="entry name" value="NYN"/>
    <property type="match status" value="1"/>
</dbReference>
<dbReference type="InterPro" id="IPR041966">
    <property type="entry name" value="LOTUS-like"/>
</dbReference>
<gene>
    <name evidence="2" type="ORF">GTP56_03030</name>
</gene>
<dbReference type="InterPro" id="IPR025605">
    <property type="entry name" value="OST-HTH/LOTUS_dom"/>
</dbReference>
<evidence type="ECO:0000259" key="1">
    <source>
        <dbReference type="PROSITE" id="PS51644"/>
    </source>
</evidence>
<name>A0A7X4KF52_9BURK</name>
<dbReference type="PANTHER" id="PTHR35811:SF1">
    <property type="entry name" value="HTH OST-TYPE DOMAIN-CONTAINING PROTEIN"/>
    <property type="match status" value="1"/>
</dbReference>
<dbReference type="PROSITE" id="PS51644">
    <property type="entry name" value="HTH_OST"/>
    <property type="match status" value="1"/>
</dbReference>
<organism evidence="2 3">
    <name type="scientific">Duganella margarita</name>
    <dbReference type="NCBI Taxonomy" id="2692170"/>
    <lineage>
        <taxon>Bacteria</taxon>
        <taxon>Pseudomonadati</taxon>
        <taxon>Pseudomonadota</taxon>
        <taxon>Betaproteobacteria</taxon>
        <taxon>Burkholderiales</taxon>
        <taxon>Oxalobacteraceae</taxon>
        <taxon>Telluria group</taxon>
        <taxon>Duganella</taxon>
    </lineage>
</organism>
<protein>
    <submittedName>
        <fullName evidence="2">NYN domain-containing protein</fullName>
    </submittedName>
</protein>
<dbReference type="CDD" id="cd10146">
    <property type="entry name" value="LabA_like_C"/>
    <property type="match status" value="1"/>
</dbReference>